<sequence length="234" mass="26441">MRIFFVTMICVCSLLGADNPKQKLQTLLDSKQIPAKVLSTQEVGHNLLAVVLEHNQNGEQIMLFSSSDGEVLFNVGELMWSEDNAFLTKFDRIQTEFTNAQKAKVDTKAIKLFDTYKDQVITFKAKKPTQKTIYIISDPMCPYCLKEFEKLSSRLESSNVAMLVVGFLGENSIKKASEIFDKKTNDESKNLALLTTIYDREYKPKDLQNQKVLEISKAVAQAGVHSVPYIIESK</sequence>
<reference evidence="1 2" key="1">
    <citation type="submission" date="2018-04" db="EMBL/GenBank/DDBJ databases">
        <title>Novel Campyloabacter and Helicobacter Species and Strains.</title>
        <authorList>
            <person name="Mannion A.J."/>
            <person name="Shen Z."/>
            <person name="Fox J.G."/>
        </authorList>
    </citation>
    <scope>NUCLEOTIDE SEQUENCE [LARGE SCALE GENOMIC DNA]</scope>
    <source>
        <strain evidence="1 2">MIT 12-6600</strain>
    </source>
</reference>
<dbReference type="OrthoDB" id="9800545at2"/>
<dbReference type="SUPFAM" id="SSF52833">
    <property type="entry name" value="Thioredoxin-like"/>
    <property type="match status" value="1"/>
</dbReference>
<evidence type="ECO:0000313" key="2">
    <source>
        <dbReference type="Proteomes" id="UP000256514"/>
    </source>
</evidence>
<proteinExistence type="predicted"/>
<dbReference type="EMBL" id="NXLT01000001">
    <property type="protein sequence ID" value="RDU68474.1"/>
    <property type="molecule type" value="Genomic_DNA"/>
</dbReference>
<comment type="caution">
    <text evidence="1">The sequence shown here is derived from an EMBL/GenBank/DDBJ whole genome shotgun (WGS) entry which is preliminary data.</text>
</comment>
<gene>
    <name evidence="1" type="ORF">CQA54_01320</name>
</gene>
<dbReference type="AlphaFoldDB" id="A0A3D8IV06"/>
<dbReference type="Proteomes" id="UP000256514">
    <property type="component" value="Unassembled WGS sequence"/>
</dbReference>
<accession>A0A3D8IV06</accession>
<dbReference type="Gene3D" id="3.40.30.10">
    <property type="entry name" value="Glutaredoxin"/>
    <property type="match status" value="1"/>
</dbReference>
<dbReference type="RefSeq" id="WP_115570424.1">
    <property type="nucleotide sequence ID" value="NZ_NXLT01000001.1"/>
</dbReference>
<dbReference type="InterPro" id="IPR036249">
    <property type="entry name" value="Thioredoxin-like_sf"/>
</dbReference>
<protein>
    <submittedName>
        <fullName evidence="1">Uncharacterized protein</fullName>
    </submittedName>
</protein>
<organism evidence="1 2">
    <name type="scientific">Helicobacter equorum</name>
    <dbReference type="NCBI Taxonomy" id="361872"/>
    <lineage>
        <taxon>Bacteria</taxon>
        <taxon>Pseudomonadati</taxon>
        <taxon>Campylobacterota</taxon>
        <taxon>Epsilonproteobacteria</taxon>
        <taxon>Campylobacterales</taxon>
        <taxon>Helicobacteraceae</taxon>
        <taxon>Helicobacter</taxon>
    </lineage>
</organism>
<keyword evidence="2" id="KW-1185">Reference proteome</keyword>
<name>A0A3D8IV06_9HELI</name>
<evidence type="ECO:0000313" key="1">
    <source>
        <dbReference type="EMBL" id="RDU68474.1"/>
    </source>
</evidence>